<gene>
    <name evidence="3" type="ORF">LV35_03146</name>
</gene>
<evidence type="ECO:0000313" key="4">
    <source>
        <dbReference type="Proteomes" id="UP000076296"/>
    </source>
</evidence>
<dbReference type="EMBL" id="LRDT01000040">
    <property type="protein sequence ID" value="KZA13471.1"/>
    <property type="molecule type" value="Genomic_DNA"/>
</dbReference>
<accession>A0AAJ0QV96</accession>
<evidence type="ECO:0000256" key="1">
    <source>
        <dbReference type="SAM" id="Phobius"/>
    </source>
</evidence>
<proteinExistence type="predicted"/>
<organism evidence="3 4">
    <name type="scientific">Acinetobacter baumannii</name>
    <dbReference type="NCBI Taxonomy" id="470"/>
    <lineage>
        <taxon>Bacteria</taxon>
        <taxon>Pseudomonadati</taxon>
        <taxon>Pseudomonadota</taxon>
        <taxon>Gammaproteobacteria</taxon>
        <taxon>Moraxellales</taxon>
        <taxon>Moraxellaceae</taxon>
        <taxon>Acinetobacter</taxon>
        <taxon>Acinetobacter calcoaceticus/baumannii complex</taxon>
    </lineage>
</organism>
<name>A0AAJ0QV96_ACIBA</name>
<feature type="domain" description="DUF2061" evidence="2">
    <location>
        <begin position="18"/>
        <end position="68"/>
    </location>
</feature>
<keyword evidence="1" id="KW-1133">Transmembrane helix</keyword>
<keyword evidence="1" id="KW-0812">Transmembrane</keyword>
<evidence type="ECO:0000313" key="3">
    <source>
        <dbReference type="EMBL" id="KZA13471.1"/>
    </source>
</evidence>
<dbReference type="Pfam" id="PF09834">
    <property type="entry name" value="DUF2061"/>
    <property type="match status" value="1"/>
</dbReference>
<dbReference type="RefSeq" id="WP_000244902.1">
    <property type="nucleotide sequence ID" value="NZ_BHFY01000011.1"/>
</dbReference>
<sequence>MVMANIQKFVVNNQRTLKKTLSYYIMHITVAMLVAYFVTGNIWMALTLSMLEPTVQAFAFFFHEKVWATKDHRISALSENETTA</sequence>
<dbReference type="Proteomes" id="UP000076296">
    <property type="component" value="Unassembled WGS sequence"/>
</dbReference>
<keyword evidence="1" id="KW-0472">Membrane</keyword>
<comment type="caution">
    <text evidence="3">The sequence shown here is derived from an EMBL/GenBank/DDBJ whole genome shotgun (WGS) entry which is preliminary data.</text>
</comment>
<reference evidence="3 4" key="1">
    <citation type="submission" date="2016-01" db="EMBL/GenBank/DDBJ databases">
        <title>Draft sequences of Acinetobacter baumannii isolates from wounded military personnel.</title>
        <authorList>
            <person name="Arivett B.A."/>
            <person name="Fiester S.E."/>
            <person name="Ream D.C."/>
            <person name="Actis L.A."/>
        </authorList>
    </citation>
    <scope>NUCLEOTIDE SEQUENCE [LARGE SCALE GENOMIC DNA]</scope>
    <source>
        <strain evidence="3 4">AB2828</strain>
    </source>
</reference>
<feature type="transmembrane region" description="Helical" evidence="1">
    <location>
        <begin position="21"/>
        <end position="46"/>
    </location>
</feature>
<evidence type="ECO:0000259" key="2">
    <source>
        <dbReference type="Pfam" id="PF09834"/>
    </source>
</evidence>
<dbReference type="AlphaFoldDB" id="A0AAJ0QV96"/>
<dbReference type="InterPro" id="IPR018638">
    <property type="entry name" value="DUF2061_membrane"/>
</dbReference>
<protein>
    <recommendedName>
        <fullName evidence="2">DUF2061 domain-containing protein</fullName>
    </recommendedName>
</protein>